<sequence length="167" mass="17728">MDLRASFIEGMSRAATFVTVATTDGDGGRAGVTVSSLTSVSADGDAPALLACIHHESPAAVAILKNRAFCANLLHQSQQQVANLFAGRLDQGDRATRFDRADWTPGTFAQPLLAGATAAFECQLATALLWETHYIILGRVQAVHLSDQPETLLYGGRAYRRAVGLEG</sequence>
<dbReference type="SUPFAM" id="SSF50475">
    <property type="entry name" value="FMN-binding split barrel"/>
    <property type="match status" value="1"/>
</dbReference>
<dbReference type="PANTHER" id="PTHR30466">
    <property type="entry name" value="FLAVIN REDUCTASE"/>
    <property type="match status" value="1"/>
</dbReference>
<reference evidence="3 4" key="1">
    <citation type="journal article" date="2000" name="Arch. Microbiol.">
        <title>Rhodobaca bogoriensis gen. nov. and sp. nov., an alkaliphilic purple nonsulfur bacterium from African Rift Valley soda lakes.</title>
        <authorList>
            <person name="Milford A.D."/>
            <person name="Achenbach L.A."/>
            <person name="Jung D.O."/>
            <person name="Madigan M.T."/>
        </authorList>
    </citation>
    <scope>NUCLEOTIDE SEQUENCE [LARGE SCALE GENOMIC DNA]</scope>
    <source>
        <strain evidence="3 4">2376</strain>
    </source>
</reference>
<dbReference type="InterPro" id="IPR002563">
    <property type="entry name" value="Flavin_Rdtase-like_dom"/>
</dbReference>
<feature type="domain" description="Flavin reductase like" evidence="2">
    <location>
        <begin position="11"/>
        <end position="161"/>
    </location>
</feature>
<gene>
    <name evidence="3" type="ORF">HUK65_10330</name>
</gene>
<dbReference type="GO" id="GO:0042602">
    <property type="term" value="F:riboflavin reductase (NADPH) activity"/>
    <property type="evidence" value="ECO:0007669"/>
    <property type="project" value="TreeGrafter"/>
</dbReference>
<evidence type="ECO:0000313" key="4">
    <source>
        <dbReference type="Proteomes" id="UP000529417"/>
    </source>
</evidence>
<accession>A0A7Z0HZX8</accession>
<evidence type="ECO:0000259" key="2">
    <source>
        <dbReference type="SMART" id="SM00903"/>
    </source>
</evidence>
<evidence type="ECO:0000256" key="1">
    <source>
        <dbReference type="ARBA" id="ARBA00023002"/>
    </source>
</evidence>
<dbReference type="PANTHER" id="PTHR30466:SF1">
    <property type="entry name" value="FMN REDUCTASE (NADH) RUTF"/>
    <property type="match status" value="1"/>
</dbReference>
<keyword evidence="1" id="KW-0560">Oxidoreductase</keyword>
<dbReference type="Gene3D" id="2.30.110.10">
    <property type="entry name" value="Electron Transport, Fmn-binding Protein, Chain A"/>
    <property type="match status" value="1"/>
</dbReference>
<dbReference type="InterPro" id="IPR050268">
    <property type="entry name" value="NADH-dep_flavin_reductase"/>
</dbReference>
<evidence type="ECO:0000313" key="3">
    <source>
        <dbReference type="EMBL" id="NYS25389.1"/>
    </source>
</evidence>
<proteinExistence type="predicted"/>
<comment type="caution">
    <text evidence="3">The sequence shown here is derived from an EMBL/GenBank/DDBJ whole genome shotgun (WGS) entry which is preliminary data.</text>
</comment>
<dbReference type="Proteomes" id="UP000529417">
    <property type="component" value="Unassembled WGS sequence"/>
</dbReference>
<protein>
    <submittedName>
        <fullName evidence="3">Flavin reductase family protein</fullName>
    </submittedName>
</protein>
<dbReference type="InterPro" id="IPR012349">
    <property type="entry name" value="Split_barrel_FMN-bd"/>
</dbReference>
<dbReference type="AlphaFoldDB" id="A0A7Z0HZX8"/>
<organism evidence="3 4">
    <name type="scientific">Rhabdonatronobacter sediminivivens</name>
    <dbReference type="NCBI Taxonomy" id="2743469"/>
    <lineage>
        <taxon>Bacteria</taxon>
        <taxon>Pseudomonadati</taxon>
        <taxon>Pseudomonadota</taxon>
        <taxon>Alphaproteobacteria</taxon>
        <taxon>Rhodobacterales</taxon>
        <taxon>Paracoccaceae</taxon>
        <taxon>Rhabdonatronobacter</taxon>
    </lineage>
</organism>
<dbReference type="SMART" id="SM00903">
    <property type="entry name" value="Flavin_Reduct"/>
    <property type="match status" value="1"/>
</dbReference>
<dbReference type="EMBL" id="JACBXS010000018">
    <property type="protein sequence ID" value="NYS25389.1"/>
    <property type="molecule type" value="Genomic_DNA"/>
</dbReference>
<dbReference type="Pfam" id="PF01613">
    <property type="entry name" value="Flavin_Reduct"/>
    <property type="match status" value="1"/>
</dbReference>
<name>A0A7Z0HZX8_9RHOB</name>
<dbReference type="RefSeq" id="WP_179906092.1">
    <property type="nucleotide sequence ID" value="NZ_JACBXS010000018.1"/>
</dbReference>
<dbReference type="GO" id="GO:0010181">
    <property type="term" value="F:FMN binding"/>
    <property type="evidence" value="ECO:0007669"/>
    <property type="project" value="InterPro"/>
</dbReference>
<keyword evidence="4" id="KW-1185">Reference proteome</keyword>